<dbReference type="AlphaFoldDB" id="A0A2P2R2V9"/>
<proteinExistence type="predicted"/>
<organism evidence="1">
    <name type="scientific">Rhizophora mucronata</name>
    <name type="common">Asiatic mangrove</name>
    <dbReference type="NCBI Taxonomy" id="61149"/>
    <lineage>
        <taxon>Eukaryota</taxon>
        <taxon>Viridiplantae</taxon>
        <taxon>Streptophyta</taxon>
        <taxon>Embryophyta</taxon>
        <taxon>Tracheophyta</taxon>
        <taxon>Spermatophyta</taxon>
        <taxon>Magnoliopsida</taxon>
        <taxon>eudicotyledons</taxon>
        <taxon>Gunneridae</taxon>
        <taxon>Pentapetalae</taxon>
        <taxon>rosids</taxon>
        <taxon>fabids</taxon>
        <taxon>Malpighiales</taxon>
        <taxon>Rhizophoraceae</taxon>
        <taxon>Rhizophora</taxon>
    </lineage>
</organism>
<evidence type="ECO:0000313" key="1">
    <source>
        <dbReference type="EMBL" id="MBX73464.1"/>
    </source>
</evidence>
<dbReference type="EMBL" id="GGEC01092980">
    <property type="protein sequence ID" value="MBX73464.1"/>
    <property type="molecule type" value="Transcribed_RNA"/>
</dbReference>
<name>A0A2P2R2V9_RHIMU</name>
<reference evidence="1" key="1">
    <citation type="submission" date="2018-02" db="EMBL/GenBank/DDBJ databases">
        <title>Rhizophora mucronata_Transcriptome.</title>
        <authorList>
            <person name="Meera S.P."/>
            <person name="Sreeshan A."/>
            <person name="Augustine A."/>
        </authorList>
    </citation>
    <scope>NUCLEOTIDE SEQUENCE</scope>
    <source>
        <tissue evidence="1">Leaf</tissue>
    </source>
</reference>
<protein>
    <submittedName>
        <fullName evidence="1">Uncharacterized protein</fullName>
    </submittedName>
</protein>
<accession>A0A2P2R2V9</accession>
<sequence>MSTNFASYKHWDNKISSSCLNSPNCLIFPNCLT</sequence>